<dbReference type="Proteomes" id="UP000285023">
    <property type="component" value="Unassembled WGS sequence"/>
</dbReference>
<keyword evidence="3" id="KW-1185">Reference proteome</keyword>
<sequence length="310" mass="33280">MRQFLILSACLIGGCQTKSEDWAVKSTPPPLTAPVPAGATPPSVLAASKIGEWVAIPADDLMVLELAGNRRVVIQLAPDFAPVHVQNIKALARTGYWQGAAVYRVHDNYVAQWGNNETEKPLPPSVVARPPAEYQRNLAGLDVVPLGSPDPYAPLVGYAKGWPVAVDTRDATVALAHCYASVGVGRDLSPDTGMGGELYAVIGHGPRALDRIIANVGRVVSGIEHLSSLPRGTEALGIYKERSSDVPIVSVQLASMMAEETRPRFEYLDEKSASFAAWLHVKKNRQDDFYIRPAGGVDLCNATTPVRPSK</sequence>
<dbReference type="EMBL" id="QXTF01000005">
    <property type="protein sequence ID" value="RIX26852.1"/>
    <property type="molecule type" value="Genomic_DNA"/>
</dbReference>
<name>A0A418PY59_9SPHN</name>
<dbReference type="InterPro" id="IPR002130">
    <property type="entry name" value="Cyclophilin-type_PPIase_dom"/>
</dbReference>
<dbReference type="SUPFAM" id="SSF50891">
    <property type="entry name" value="Cyclophilin-like"/>
    <property type="match status" value="1"/>
</dbReference>
<dbReference type="GO" id="GO:0003755">
    <property type="term" value="F:peptidyl-prolyl cis-trans isomerase activity"/>
    <property type="evidence" value="ECO:0007669"/>
    <property type="project" value="InterPro"/>
</dbReference>
<proteinExistence type="predicted"/>
<dbReference type="PROSITE" id="PS51257">
    <property type="entry name" value="PROKAR_LIPOPROTEIN"/>
    <property type="match status" value="1"/>
</dbReference>
<dbReference type="Pfam" id="PF00160">
    <property type="entry name" value="Pro_isomerase"/>
    <property type="match status" value="1"/>
</dbReference>
<evidence type="ECO:0000313" key="2">
    <source>
        <dbReference type="EMBL" id="RIX26852.1"/>
    </source>
</evidence>
<dbReference type="Gene3D" id="2.40.100.10">
    <property type="entry name" value="Cyclophilin-like"/>
    <property type="match status" value="1"/>
</dbReference>
<evidence type="ECO:0000313" key="3">
    <source>
        <dbReference type="Proteomes" id="UP000285023"/>
    </source>
</evidence>
<dbReference type="OrthoDB" id="9807797at2"/>
<protein>
    <submittedName>
        <fullName evidence="2">Peptidylprolyl isomerase</fullName>
    </submittedName>
</protein>
<gene>
    <name evidence="2" type="ORF">D3M59_11745</name>
</gene>
<comment type="caution">
    <text evidence="2">The sequence shown here is derived from an EMBL/GenBank/DDBJ whole genome shotgun (WGS) entry which is preliminary data.</text>
</comment>
<dbReference type="AlphaFoldDB" id="A0A418PY59"/>
<dbReference type="RefSeq" id="WP_119533869.1">
    <property type="nucleotide sequence ID" value="NZ_QXTF01000005.1"/>
</dbReference>
<organism evidence="2 3">
    <name type="scientific">Sphingomonas edaphi</name>
    <dbReference type="NCBI Taxonomy" id="2315689"/>
    <lineage>
        <taxon>Bacteria</taxon>
        <taxon>Pseudomonadati</taxon>
        <taxon>Pseudomonadota</taxon>
        <taxon>Alphaproteobacteria</taxon>
        <taxon>Sphingomonadales</taxon>
        <taxon>Sphingomonadaceae</taxon>
        <taxon>Sphingomonas</taxon>
    </lineage>
</organism>
<dbReference type="InterPro" id="IPR029000">
    <property type="entry name" value="Cyclophilin-like_dom_sf"/>
</dbReference>
<reference evidence="2 3" key="1">
    <citation type="submission" date="2018-09" db="EMBL/GenBank/DDBJ databases">
        <title>Sphingomonas sp. DAC4.</title>
        <authorList>
            <person name="Seo T."/>
        </authorList>
    </citation>
    <scope>NUCLEOTIDE SEQUENCE [LARGE SCALE GENOMIC DNA]</scope>
    <source>
        <strain evidence="2 3">DAC4</strain>
    </source>
</reference>
<feature type="domain" description="PPIase cyclophilin-type" evidence="1">
    <location>
        <begin position="65"/>
        <end position="251"/>
    </location>
</feature>
<accession>A0A418PY59</accession>
<evidence type="ECO:0000259" key="1">
    <source>
        <dbReference type="Pfam" id="PF00160"/>
    </source>
</evidence>
<keyword evidence="2" id="KW-0413">Isomerase</keyword>